<dbReference type="AlphaFoldDB" id="S7N8D1"/>
<proteinExistence type="predicted"/>
<reference evidence="1 2" key="1">
    <citation type="journal article" date="2013" name="Nat. Commun.">
        <title>Genome analysis reveals insights into physiology and longevity of the Brandt's bat Myotis brandtii.</title>
        <authorList>
            <person name="Seim I."/>
            <person name="Fang X."/>
            <person name="Xiong Z."/>
            <person name="Lobanov A.V."/>
            <person name="Huang Z."/>
            <person name="Ma S."/>
            <person name="Feng Y."/>
            <person name="Turanov A.A."/>
            <person name="Zhu Y."/>
            <person name="Lenz T.L."/>
            <person name="Gerashchenko M.V."/>
            <person name="Fan D."/>
            <person name="Hee Yim S."/>
            <person name="Yao X."/>
            <person name="Jordan D."/>
            <person name="Xiong Y."/>
            <person name="Ma Y."/>
            <person name="Lyapunov A.N."/>
            <person name="Chen G."/>
            <person name="Kulakova O.I."/>
            <person name="Sun Y."/>
            <person name="Lee S.G."/>
            <person name="Bronson R.T."/>
            <person name="Moskalev A.A."/>
            <person name="Sunyaev S.R."/>
            <person name="Zhang G."/>
            <person name="Krogh A."/>
            <person name="Wang J."/>
            <person name="Gladyshev V.N."/>
        </authorList>
    </citation>
    <scope>NUCLEOTIDE SEQUENCE [LARGE SCALE GENOMIC DNA]</scope>
</reference>
<dbReference type="PANTHER" id="PTHR38498">
    <property type="entry name" value="TRANSMEMBRANE PROTEIN 191B-RELATED"/>
    <property type="match status" value="1"/>
</dbReference>
<accession>S7N8D1</accession>
<keyword evidence="2" id="KW-1185">Reference proteome</keyword>
<evidence type="ECO:0000313" key="2">
    <source>
        <dbReference type="Proteomes" id="UP000052978"/>
    </source>
</evidence>
<sequence length="98" mass="11170">MLRFPSSLPDKVERLLTFCYLLKFTKNRYSTPDPKPASPALTKLLPQLFYYGGEQQSQQQEEQQLGTQLLVLQGAQRTEEAWASFQEQSGVLQVPPLP</sequence>
<gene>
    <name evidence="1" type="ORF">D623_10021804</name>
</gene>
<name>S7N8D1_MYOBR</name>
<dbReference type="EMBL" id="KE163720">
    <property type="protein sequence ID" value="EPQ13494.1"/>
    <property type="molecule type" value="Genomic_DNA"/>
</dbReference>
<evidence type="ECO:0000313" key="1">
    <source>
        <dbReference type="EMBL" id="EPQ13494.1"/>
    </source>
</evidence>
<organism evidence="1 2">
    <name type="scientific">Myotis brandtii</name>
    <name type="common">Brandt's bat</name>
    <dbReference type="NCBI Taxonomy" id="109478"/>
    <lineage>
        <taxon>Eukaryota</taxon>
        <taxon>Metazoa</taxon>
        <taxon>Chordata</taxon>
        <taxon>Craniata</taxon>
        <taxon>Vertebrata</taxon>
        <taxon>Euteleostomi</taxon>
        <taxon>Mammalia</taxon>
        <taxon>Eutheria</taxon>
        <taxon>Laurasiatheria</taxon>
        <taxon>Chiroptera</taxon>
        <taxon>Yangochiroptera</taxon>
        <taxon>Vespertilionidae</taxon>
        <taxon>Myotis</taxon>
    </lineage>
</organism>
<dbReference type="PANTHER" id="PTHR38498:SF1">
    <property type="entry name" value="TRANSMEMBRANE PROTEIN 191B-RELATED"/>
    <property type="match status" value="1"/>
</dbReference>
<dbReference type="InterPro" id="IPR028186">
    <property type="entry name" value="TMEM191B/C"/>
</dbReference>
<protein>
    <submittedName>
        <fullName evidence="1">Uncharacterized protein</fullName>
    </submittedName>
</protein>
<dbReference type="Proteomes" id="UP000052978">
    <property type="component" value="Unassembled WGS sequence"/>
</dbReference>